<dbReference type="Proteomes" id="UP001224412">
    <property type="component" value="Unassembled WGS sequence"/>
</dbReference>
<dbReference type="AlphaFoldDB" id="A0AAP4BPU9"/>
<name>A0AAP4BPU9_9CORY</name>
<evidence type="ECO:0000313" key="3">
    <source>
        <dbReference type="Proteomes" id="UP001224412"/>
    </source>
</evidence>
<feature type="region of interest" description="Disordered" evidence="1">
    <location>
        <begin position="242"/>
        <end position="272"/>
    </location>
</feature>
<sequence>MTATQHRDEPTTNTFNLIDEPWIPCRTINGARTLSIREIFDGSGEALAIVGDSPTQDYAVLRVLLAIFWRAHHHKLAEELTDRRALAQFEWDEWWTDTRTQLNATGVDDTVLDYLATVHNRFDLLDAENPFMQVADLHTPSNTQQEVARIIPDAEQDYFTMRTAAGRQSLSYPEAARWLIHTQAFDYSGIKSGAVGDERVKGGKGYPIGQGWTGMTGGTYVLGNNLLETLILNTPESAVIDTGKDEPVWERKQDTAAQRSKEPQPQGPADLATWQSRRVRLFVDADVALVTRVLVSNGDQIPDAGKNVLEDPMTPYRFSPNQSKKGLDAYYARPYDTQRTMWRSLDPLIVVDGDPGFKGKDRAPIRPANLDNLARISKVTGNSETLDVAIVSMEYGAQASSVATIVSASIGLPLHLLRNDRLSKAHRQIVRDAAEATKNAAISLGWFSGQLTVAAGGDYAFDADVADRLYTILEPHFVSWLRNLSPEDIEQKAVSWQSQIEQELLFIAEELVRGAGQKAMIGRTLEGDEEANARIINAGSLYRALRYRLRKDLPLLKDQKATEHKGKSHD</sequence>
<feature type="compositionally biased region" description="Basic and acidic residues" evidence="1">
    <location>
        <begin position="242"/>
        <end position="262"/>
    </location>
</feature>
<gene>
    <name evidence="2" type="primary">casA</name>
    <name evidence="2" type="ORF">QPX42_06205</name>
</gene>
<dbReference type="RefSeq" id="WP_284589183.1">
    <property type="nucleotide sequence ID" value="NZ_JASNUC010000013.1"/>
</dbReference>
<evidence type="ECO:0000256" key="1">
    <source>
        <dbReference type="SAM" id="MobiDB-lite"/>
    </source>
</evidence>
<accession>A0AAP4BPU9</accession>
<dbReference type="InterPro" id="IPR013381">
    <property type="entry name" value="CRISPR-assoc_prot_Cse1"/>
</dbReference>
<reference evidence="2" key="1">
    <citation type="submission" date="2023-05" db="EMBL/GenBank/DDBJ databases">
        <title>Metabolic capabilities are highly conserved among human nasal-associated Corynebacterium species in pangenomic analyses.</title>
        <authorList>
            <person name="Tran T.H."/>
            <person name="Roberts A.Q."/>
            <person name="Escapa I.F."/>
            <person name="Gao W."/>
            <person name="Conlan S."/>
            <person name="Kong H."/>
            <person name="Segre J.A."/>
            <person name="Kelly M.S."/>
            <person name="Lemon K.P."/>
        </authorList>
    </citation>
    <scope>NUCLEOTIDE SEQUENCE</scope>
    <source>
        <strain evidence="2">KPL2773</strain>
    </source>
</reference>
<comment type="caution">
    <text evidence="2">The sequence shown here is derived from an EMBL/GenBank/DDBJ whole genome shotgun (WGS) entry which is preliminary data.</text>
</comment>
<dbReference type="NCBIfam" id="TIGR02547">
    <property type="entry name" value="casA_cse1"/>
    <property type="match status" value="1"/>
</dbReference>
<dbReference type="CDD" id="cd09729">
    <property type="entry name" value="Cse1_I-E"/>
    <property type="match status" value="1"/>
</dbReference>
<proteinExistence type="predicted"/>
<protein>
    <submittedName>
        <fullName evidence="2">Type I-E CRISPR-associated protein Cse1/CasA</fullName>
    </submittedName>
</protein>
<evidence type="ECO:0000313" key="2">
    <source>
        <dbReference type="EMBL" id="MDK4307134.1"/>
    </source>
</evidence>
<dbReference type="Gene3D" id="1.10.132.100">
    <property type="match status" value="1"/>
</dbReference>
<organism evidence="2 3">
    <name type="scientific">Corynebacterium pseudodiphtheriticum</name>
    <dbReference type="NCBI Taxonomy" id="37637"/>
    <lineage>
        <taxon>Bacteria</taxon>
        <taxon>Bacillati</taxon>
        <taxon>Actinomycetota</taxon>
        <taxon>Actinomycetes</taxon>
        <taxon>Mycobacteriales</taxon>
        <taxon>Corynebacteriaceae</taxon>
        <taxon>Corynebacterium</taxon>
    </lineage>
</organism>
<dbReference type="EMBL" id="JASNVH010000008">
    <property type="protein sequence ID" value="MDK4307134.1"/>
    <property type="molecule type" value="Genomic_DNA"/>
</dbReference>
<dbReference type="Pfam" id="PF09481">
    <property type="entry name" value="CRISPR_Cse1"/>
    <property type="match status" value="1"/>
</dbReference>